<evidence type="ECO:0000256" key="1">
    <source>
        <dbReference type="SAM" id="Coils"/>
    </source>
</evidence>
<dbReference type="KEGG" id="ptm:GSPATT00012554001"/>
<dbReference type="AlphaFoldDB" id="A0D1W2"/>
<protein>
    <submittedName>
        <fullName evidence="2">Uncharacterized protein</fullName>
    </submittedName>
</protein>
<reference evidence="2 3" key="1">
    <citation type="journal article" date="2006" name="Nature">
        <title>Global trends of whole-genome duplications revealed by the ciliate Paramecium tetraurelia.</title>
        <authorList>
            <consortium name="Genoscope"/>
            <person name="Aury J.-M."/>
            <person name="Jaillon O."/>
            <person name="Duret L."/>
            <person name="Noel B."/>
            <person name="Jubin C."/>
            <person name="Porcel B.M."/>
            <person name="Segurens B."/>
            <person name="Daubin V."/>
            <person name="Anthouard V."/>
            <person name="Aiach N."/>
            <person name="Arnaiz O."/>
            <person name="Billaut A."/>
            <person name="Beisson J."/>
            <person name="Blanc I."/>
            <person name="Bouhouche K."/>
            <person name="Camara F."/>
            <person name="Duharcourt S."/>
            <person name="Guigo R."/>
            <person name="Gogendeau D."/>
            <person name="Katinka M."/>
            <person name="Keller A.-M."/>
            <person name="Kissmehl R."/>
            <person name="Klotz C."/>
            <person name="Koll F."/>
            <person name="Le Moue A."/>
            <person name="Lepere C."/>
            <person name="Malinsky S."/>
            <person name="Nowacki M."/>
            <person name="Nowak J.K."/>
            <person name="Plattner H."/>
            <person name="Poulain J."/>
            <person name="Ruiz F."/>
            <person name="Serrano V."/>
            <person name="Zagulski M."/>
            <person name="Dessen P."/>
            <person name="Betermier M."/>
            <person name="Weissenbach J."/>
            <person name="Scarpelli C."/>
            <person name="Schachter V."/>
            <person name="Sperling L."/>
            <person name="Meyer E."/>
            <person name="Cohen J."/>
            <person name="Wincker P."/>
        </authorList>
    </citation>
    <scope>NUCLEOTIDE SEQUENCE [LARGE SCALE GENOMIC DNA]</scope>
    <source>
        <strain evidence="2 3">Stock d4-2</strain>
    </source>
</reference>
<evidence type="ECO:0000313" key="3">
    <source>
        <dbReference type="Proteomes" id="UP000000600"/>
    </source>
</evidence>
<evidence type="ECO:0000313" key="2">
    <source>
        <dbReference type="EMBL" id="CAK77029.1"/>
    </source>
</evidence>
<dbReference type="GeneID" id="5030211"/>
<dbReference type="InParanoid" id="A0D1W2"/>
<gene>
    <name evidence="2" type="ORF">GSPATT00012554001</name>
</gene>
<dbReference type="Proteomes" id="UP000000600">
    <property type="component" value="Unassembled WGS sequence"/>
</dbReference>
<organism evidence="2 3">
    <name type="scientific">Paramecium tetraurelia</name>
    <dbReference type="NCBI Taxonomy" id="5888"/>
    <lineage>
        <taxon>Eukaryota</taxon>
        <taxon>Sar</taxon>
        <taxon>Alveolata</taxon>
        <taxon>Ciliophora</taxon>
        <taxon>Intramacronucleata</taxon>
        <taxon>Oligohymenophorea</taxon>
        <taxon>Peniculida</taxon>
        <taxon>Parameciidae</taxon>
        <taxon>Paramecium</taxon>
    </lineage>
</organism>
<dbReference type="RefSeq" id="XP_001444426.1">
    <property type="nucleotide sequence ID" value="XM_001444389.1"/>
</dbReference>
<keyword evidence="3" id="KW-1185">Reference proteome</keyword>
<name>A0D1W2_PARTE</name>
<dbReference type="HOGENOM" id="CLU_2459554_0_0_1"/>
<accession>A0D1W2</accession>
<sequence length="89" mass="10465">MLHQVLIQMIRLEIEQNKDKVLIEALTKQLEIQKNIAEFSDQELMKAQEQIMSQKQRIADILNLIMIKGDAKQMDDVEKLLQNKEFLSL</sequence>
<keyword evidence="1" id="KW-0175">Coiled coil</keyword>
<proteinExistence type="predicted"/>
<feature type="coiled-coil region" evidence="1">
    <location>
        <begin position="37"/>
        <end position="64"/>
    </location>
</feature>
<dbReference type="EMBL" id="CT868252">
    <property type="protein sequence ID" value="CAK77029.1"/>
    <property type="molecule type" value="Genomic_DNA"/>
</dbReference>